<keyword evidence="2" id="KW-1185">Reference proteome</keyword>
<organism evidence="1 2">
    <name type="scientific">Thalassotalea nanhaiensis</name>
    <dbReference type="NCBI Taxonomy" id="3065648"/>
    <lineage>
        <taxon>Bacteria</taxon>
        <taxon>Pseudomonadati</taxon>
        <taxon>Pseudomonadota</taxon>
        <taxon>Gammaproteobacteria</taxon>
        <taxon>Alteromonadales</taxon>
        <taxon>Colwelliaceae</taxon>
        <taxon>Thalassotalea</taxon>
    </lineage>
</organism>
<evidence type="ECO:0000313" key="2">
    <source>
        <dbReference type="Proteomes" id="UP001248581"/>
    </source>
</evidence>
<sequence length="166" mass="18736">MNKPISDQELQTQIDNLAKDITPERDLWAGIEHAIEHNSQQDSVPKKANFAPYAWAASVALAVVLTWNINTNKPVQVAQVSAIDVIQQQYSQEKNSMLVSFGEPDLKALPIEIQSQFEELDSARKSLINALADDPDNADLLNLLKWTQQQELNLIEQLYSPQWQTI</sequence>
<dbReference type="EMBL" id="CP134146">
    <property type="protein sequence ID" value="WNC69229.1"/>
    <property type="molecule type" value="Genomic_DNA"/>
</dbReference>
<proteinExistence type="predicted"/>
<gene>
    <name evidence="1" type="ORF">RI845_03495</name>
</gene>
<protein>
    <recommendedName>
        <fullName evidence="3">Anti-sigma factor</fullName>
    </recommendedName>
</protein>
<accession>A0ABY9TNE3</accession>
<evidence type="ECO:0000313" key="1">
    <source>
        <dbReference type="EMBL" id="WNC69229.1"/>
    </source>
</evidence>
<reference evidence="2" key="1">
    <citation type="submission" date="2023-09" db="EMBL/GenBank/DDBJ databases">
        <authorList>
            <person name="Li S."/>
            <person name="Li X."/>
            <person name="Zhang C."/>
            <person name="Zhao Z."/>
        </authorList>
    </citation>
    <scope>NUCLEOTIDE SEQUENCE [LARGE SCALE GENOMIC DNA]</scope>
    <source>
        <strain evidence="2">SQ345</strain>
    </source>
</reference>
<evidence type="ECO:0008006" key="3">
    <source>
        <dbReference type="Google" id="ProtNLM"/>
    </source>
</evidence>
<name>A0ABY9TNE3_9GAMM</name>
<dbReference type="Proteomes" id="UP001248581">
    <property type="component" value="Chromosome"/>
</dbReference>
<dbReference type="RefSeq" id="WP_348388373.1">
    <property type="nucleotide sequence ID" value="NZ_CP134146.1"/>
</dbReference>